<keyword evidence="2" id="KW-1003">Cell membrane</keyword>
<dbReference type="EMBL" id="BAABKM010000002">
    <property type="protein sequence ID" value="GAA4702619.1"/>
    <property type="molecule type" value="Genomic_DNA"/>
</dbReference>
<feature type="transmembrane region" description="Helical" evidence="6">
    <location>
        <begin position="665"/>
        <end position="691"/>
    </location>
</feature>
<feature type="transmembrane region" description="Helical" evidence="6">
    <location>
        <begin position="619"/>
        <end position="637"/>
    </location>
</feature>
<keyword evidence="4 6" id="KW-1133">Transmembrane helix</keyword>
<dbReference type="Proteomes" id="UP001499974">
    <property type="component" value="Unassembled WGS sequence"/>
</dbReference>
<sequence>MRTGRDVRLAITLVRGAGRRDAVRLVAMAFGVALAVYAALVGIAAPRVATAAHEVEVDRAPVLSEQSAAHGLRIQSASITVHDRVWTRATVTGAGSRAPRPPGVAQWPASGESIVSPALRDLAEADPDVAATIGPIAPATIGAAGLTGPDELFSYTAAGQEAGAHAPGQADRRPVVTAFHNPAAVTSGGLSFLVVIELALLVLAPAAIFLLTALRLSAVSRSKRTFALGLAGMSPSRTARLYAWEMSVVAVAGFVVGTAAYETTQAPLGSSGWLGVYWWPDQGALGGAAVLVAGVATVVVVNLTARRSMRIEATRTRSQRGRRPGRISAAVGLVLGVPSVGFLAVVALNGWLHPSTRWTNDTFAGYIAVAVLAGVGAIIIGIPSLIAGLGDAAASRTGPTFALGLRGAAYRVTTSRRLVAFVSCAVMLAGLSAAFLASLHRGAFGDPDEATVTFEVASIRADPHWLRDLPAGPYTIETSVRTPAGGMVSVEVGDCEAVERQAATVFLRPGPCVDAVQLGPGSGTGAPQTVTIAGHRLHVPAAGETSDVSWSLKFPVQDAGWARDLEDGDITYWVSRSDGTYDSTVRALTTTFPDLRIDAGLKNADQYAVYRQQAGTVRAAAALGILLSVCSFLLTSLESRWERTRSVMALSAIGTRQRVLRGANLVEFVFPVLVAAVPAAVVGILGGWAILSFRGSDGMFSAGIVEASCAGVLAAVAIAGLAGWGTGKAEFDREAIADT</sequence>
<feature type="domain" description="ABC3 transporter permease C-terminal" evidence="7">
    <location>
        <begin position="620"/>
        <end position="724"/>
    </location>
</feature>
<evidence type="ECO:0000256" key="5">
    <source>
        <dbReference type="ARBA" id="ARBA00023136"/>
    </source>
</evidence>
<feature type="transmembrane region" description="Helical" evidence="6">
    <location>
        <begin position="703"/>
        <end position="724"/>
    </location>
</feature>
<keyword evidence="3 6" id="KW-0812">Transmembrane</keyword>
<organism evidence="8 9">
    <name type="scientific">Nocardioides conyzicola</name>
    <dbReference type="NCBI Taxonomy" id="1651781"/>
    <lineage>
        <taxon>Bacteria</taxon>
        <taxon>Bacillati</taxon>
        <taxon>Actinomycetota</taxon>
        <taxon>Actinomycetes</taxon>
        <taxon>Propionibacteriales</taxon>
        <taxon>Nocardioidaceae</taxon>
        <taxon>Nocardioides</taxon>
    </lineage>
</organism>
<feature type="transmembrane region" description="Helical" evidence="6">
    <location>
        <begin position="284"/>
        <end position="305"/>
    </location>
</feature>
<feature type="transmembrane region" description="Helical" evidence="6">
    <location>
        <begin position="418"/>
        <end position="439"/>
    </location>
</feature>
<evidence type="ECO:0000313" key="8">
    <source>
        <dbReference type="EMBL" id="GAA4702619.1"/>
    </source>
</evidence>
<gene>
    <name evidence="8" type="ORF">GCM10023349_19930</name>
</gene>
<protein>
    <recommendedName>
        <fullName evidence="7">ABC3 transporter permease C-terminal domain-containing protein</fullName>
    </recommendedName>
</protein>
<feature type="transmembrane region" description="Helical" evidence="6">
    <location>
        <begin position="241"/>
        <end position="261"/>
    </location>
</feature>
<evidence type="ECO:0000256" key="3">
    <source>
        <dbReference type="ARBA" id="ARBA00022692"/>
    </source>
</evidence>
<dbReference type="Pfam" id="PF02687">
    <property type="entry name" value="FtsX"/>
    <property type="match status" value="1"/>
</dbReference>
<feature type="transmembrane region" description="Helical" evidence="6">
    <location>
        <begin position="363"/>
        <end position="386"/>
    </location>
</feature>
<feature type="transmembrane region" description="Helical" evidence="6">
    <location>
        <begin position="326"/>
        <end position="351"/>
    </location>
</feature>
<comment type="subcellular location">
    <subcellularLocation>
        <location evidence="1">Cell membrane</location>
        <topology evidence="1">Multi-pass membrane protein</topology>
    </subcellularLocation>
</comment>
<dbReference type="InterPro" id="IPR003838">
    <property type="entry name" value="ABC3_permease_C"/>
</dbReference>
<dbReference type="RefSeq" id="WP_345521100.1">
    <property type="nucleotide sequence ID" value="NZ_BAABKM010000002.1"/>
</dbReference>
<name>A0ABP8XA13_9ACTN</name>
<evidence type="ECO:0000256" key="4">
    <source>
        <dbReference type="ARBA" id="ARBA00022989"/>
    </source>
</evidence>
<evidence type="ECO:0000259" key="7">
    <source>
        <dbReference type="Pfam" id="PF02687"/>
    </source>
</evidence>
<evidence type="ECO:0000256" key="2">
    <source>
        <dbReference type="ARBA" id="ARBA00022475"/>
    </source>
</evidence>
<reference evidence="9" key="1">
    <citation type="journal article" date="2019" name="Int. J. Syst. Evol. Microbiol.">
        <title>The Global Catalogue of Microorganisms (GCM) 10K type strain sequencing project: providing services to taxonomists for standard genome sequencing and annotation.</title>
        <authorList>
            <consortium name="The Broad Institute Genomics Platform"/>
            <consortium name="The Broad Institute Genome Sequencing Center for Infectious Disease"/>
            <person name="Wu L."/>
            <person name="Ma J."/>
        </authorList>
    </citation>
    <scope>NUCLEOTIDE SEQUENCE [LARGE SCALE GENOMIC DNA]</scope>
    <source>
        <strain evidence="9">JCM 18531</strain>
    </source>
</reference>
<feature type="transmembrane region" description="Helical" evidence="6">
    <location>
        <begin position="25"/>
        <end position="45"/>
    </location>
</feature>
<keyword evidence="9" id="KW-1185">Reference proteome</keyword>
<evidence type="ECO:0000256" key="1">
    <source>
        <dbReference type="ARBA" id="ARBA00004651"/>
    </source>
</evidence>
<proteinExistence type="predicted"/>
<comment type="caution">
    <text evidence="8">The sequence shown here is derived from an EMBL/GenBank/DDBJ whole genome shotgun (WGS) entry which is preliminary data.</text>
</comment>
<evidence type="ECO:0000313" key="9">
    <source>
        <dbReference type="Proteomes" id="UP001499974"/>
    </source>
</evidence>
<evidence type="ECO:0000256" key="6">
    <source>
        <dbReference type="SAM" id="Phobius"/>
    </source>
</evidence>
<keyword evidence="5 6" id="KW-0472">Membrane</keyword>
<feature type="transmembrane region" description="Helical" evidence="6">
    <location>
        <begin position="190"/>
        <end position="214"/>
    </location>
</feature>
<accession>A0ABP8XA13</accession>